<feature type="region of interest" description="Disordered" evidence="1">
    <location>
        <begin position="27"/>
        <end position="51"/>
    </location>
</feature>
<proteinExistence type="predicted"/>
<feature type="signal peptide" evidence="2">
    <location>
        <begin position="1"/>
        <end position="16"/>
    </location>
</feature>
<dbReference type="EMBL" id="JAVKGS010000003">
    <property type="protein sequence ID" value="MDR5692596.1"/>
    <property type="molecule type" value="Genomic_DNA"/>
</dbReference>
<keyword evidence="2" id="KW-0732">Signal</keyword>
<dbReference type="Proteomes" id="UP001260072">
    <property type="component" value="Unassembled WGS sequence"/>
</dbReference>
<name>A0ABU1FLG7_9MICO</name>
<evidence type="ECO:0000313" key="5">
    <source>
        <dbReference type="Proteomes" id="UP001260072"/>
    </source>
</evidence>
<comment type="caution">
    <text evidence="4">The sequence shown here is derived from an EMBL/GenBank/DDBJ whole genome shotgun (WGS) entry which is preliminary data.</text>
</comment>
<evidence type="ECO:0000259" key="3">
    <source>
        <dbReference type="Pfam" id="PF07995"/>
    </source>
</evidence>
<protein>
    <submittedName>
        <fullName evidence="4">PQQ-dependent sugar dehydrogenase</fullName>
    </submittedName>
</protein>
<organism evidence="4 5">
    <name type="scientific">Agromyces indicus</name>
    <dbReference type="NCBI Taxonomy" id="758919"/>
    <lineage>
        <taxon>Bacteria</taxon>
        <taxon>Bacillati</taxon>
        <taxon>Actinomycetota</taxon>
        <taxon>Actinomycetes</taxon>
        <taxon>Micrococcales</taxon>
        <taxon>Microbacteriaceae</taxon>
        <taxon>Agromyces</taxon>
    </lineage>
</organism>
<gene>
    <name evidence="4" type="ORF">RH861_11040</name>
</gene>
<dbReference type="SUPFAM" id="SSF50952">
    <property type="entry name" value="Soluble quinoprotein glucose dehydrogenase"/>
    <property type="match status" value="1"/>
</dbReference>
<dbReference type="Pfam" id="PF07995">
    <property type="entry name" value="GSDH"/>
    <property type="match status" value="1"/>
</dbReference>
<accession>A0ABU1FLG7</accession>
<evidence type="ECO:0000256" key="1">
    <source>
        <dbReference type="SAM" id="MobiDB-lite"/>
    </source>
</evidence>
<dbReference type="RefSeq" id="WP_310521002.1">
    <property type="nucleotide sequence ID" value="NZ_BAABBS010000001.1"/>
</dbReference>
<dbReference type="PANTHER" id="PTHR19328">
    <property type="entry name" value="HEDGEHOG-INTERACTING PROTEIN"/>
    <property type="match status" value="1"/>
</dbReference>
<dbReference type="InterPro" id="IPR011042">
    <property type="entry name" value="6-blade_b-propeller_TolB-like"/>
</dbReference>
<evidence type="ECO:0000256" key="2">
    <source>
        <dbReference type="SAM" id="SignalP"/>
    </source>
</evidence>
<feature type="domain" description="Glucose/Sorbosone dehydrogenase" evidence="3">
    <location>
        <begin position="63"/>
        <end position="360"/>
    </location>
</feature>
<dbReference type="PANTHER" id="PTHR19328:SF13">
    <property type="entry name" value="HIPL1 PROTEIN"/>
    <property type="match status" value="1"/>
</dbReference>
<evidence type="ECO:0000313" key="4">
    <source>
        <dbReference type="EMBL" id="MDR5692596.1"/>
    </source>
</evidence>
<keyword evidence="5" id="KW-1185">Reference proteome</keyword>
<dbReference type="Gene3D" id="2.120.10.30">
    <property type="entry name" value="TolB, C-terminal domain"/>
    <property type="match status" value="1"/>
</dbReference>
<dbReference type="InterPro" id="IPR011041">
    <property type="entry name" value="Quinoprot_gluc/sorb_DH_b-prop"/>
</dbReference>
<sequence>MRARVLAAATSVVLLAGCAPGPGSGPVVNSPSATSVPSPTEPAPTSPAAVAPTGAPEVIAEGLQAPWSVVRLPAGGVLVSERDSGRIVEVLEDGTLREAGVVEGVAAGGEGGLLGLAHRPGDADDAASLYAYFTSDSDNRVVRMPLTGVTGELGLGRAEPVLTGIPRAGNHNGGRLAFGPDGLLYVTTGDAGDRDSSQDLESLGGKILRMTPEGEPAPDNPFDSLVWSFGHRNVQGIAWDAAGGMWAAEFGQNAWDELNRIVPGGNYGWPEVEGRADDTRFTDPAVQWPTSEASPSGIAVVGDTVVVAALRGERLWWASPAITSPTDVVDTYAGEYGRFRDVIAGPDGELWALTNNTDGRGSPREGDDRLLRIRVSEAD</sequence>
<reference evidence="5" key="1">
    <citation type="submission" date="2023-07" db="EMBL/GenBank/DDBJ databases">
        <title>Description of three actinobacteria isolated from air of manufacturing shop in a pharmaceutical factory.</title>
        <authorList>
            <person name="Zhang D.-F."/>
        </authorList>
    </citation>
    <scope>NUCLEOTIDE SEQUENCE [LARGE SCALE GENOMIC DNA]</scope>
    <source>
        <strain evidence="5">CCTCC AB 2011122</strain>
    </source>
</reference>
<feature type="compositionally biased region" description="Low complexity" evidence="1">
    <location>
        <begin position="27"/>
        <end position="38"/>
    </location>
</feature>
<dbReference type="PROSITE" id="PS51257">
    <property type="entry name" value="PROKAR_LIPOPROTEIN"/>
    <property type="match status" value="1"/>
</dbReference>
<dbReference type="InterPro" id="IPR012938">
    <property type="entry name" value="Glc/Sorbosone_DH"/>
</dbReference>
<feature type="chain" id="PRO_5046157035" evidence="2">
    <location>
        <begin position="17"/>
        <end position="379"/>
    </location>
</feature>